<comment type="caution">
    <text evidence="1">The sequence shown here is derived from an EMBL/GenBank/DDBJ whole genome shotgun (WGS) entry which is preliminary data.</text>
</comment>
<protein>
    <recommendedName>
        <fullName evidence="3">Phage tail protein</fullName>
    </recommendedName>
</protein>
<evidence type="ECO:0008006" key="3">
    <source>
        <dbReference type="Google" id="ProtNLM"/>
    </source>
</evidence>
<dbReference type="CDD" id="cd19958">
    <property type="entry name" value="pyocin_knob"/>
    <property type="match status" value="1"/>
</dbReference>
<accession>A0AA42HW51</accession>
<reference evidence="1" key="1">
    <citation type="submission" date="2022-09" db="EMBL/GenBank/DDBJ databases">
        <title>Intensive care unit water sources are persistently colonized with multi-drug resistant bacteria and are the site of extensive horizontal gene transfer of antibiotic resistance genes.</title>
        <authorList>
            <person name="Diorio-Toth L."/>
        </authorList>
    </citation>
    <scope>NUCLEOTIDE SEQUENCE</scope>
    <source>
        <strain evidence="1">GD04130</strain>
    </source>
</reference>
<proteinExistence type="predicted"/>
<name>A0AA42HW51_9BURK</name>
<evidence type="ECO:0000313" key="1">
    <source>
        <dbReference type="EMBL" id="MDH0362782.1"/>
    </source>
</evidence>
<dbReference type="RefSeq" id="WP_279859889.1">
    <property type="nucleotide sequence ID" value="NZ_JAODZU010000006.1"/>
</dbReference>
<evidence type="ECO:0000313" key="2">
    <source>
        <dbReference type="Proteomes" id="UP001158297"/>
    </source>
</evidence>
<dbReference type="EMBL" id="JAODZU010000006">
    <property type="protein sequence ID" value="MDH0362782.1"/>
    <property type="molecule type" value="Genomic_DNA"/>
</dbReference>
<organism evidence="1 2">
    <name type="scientific">Comamonas aquatica</name>
    <dbReference type="NCBI Taxonomy" id="225991"/>
    <lineage>
        <taxon>Bacteria</taxon>
        <taxon>Pseudomonadati</taxon>
        <taxon>Pseudomonadota</taxon>
        <taxon>Betaproteobacteria</taxon>
        <taxon>Burkholderiales</taxon>
        <taxon>Comamonadaceae</taxon>
        <taxon>Comamonas</taxon>
    </lineage>
</organism>
<gene>
    <name evidence="1" type="ORF">N7330_06895</name>
</gene>
<dbReference type="Proteomes" id="UP001158297">
    <property type="component" value="Unassembled WGS sequence"/>
</dbReference>
<dbReference type="AlphaFoldDB" id="A0AA42HW51"/>
<sequence>MDFPKSVPGVGLVDGKFADEDAALGRQGSLIPAAWGNAVTGELLNVIEAAGLEPDEAQTDQLLAAIRALVPERSAFARITGAATLPASAFGIYALDATAAATVTLPSLAELPSDTELLLFAGHANAAAVQVKAVTGQAIQGPADLMDGGTAAFMLPAAGDWVRLRSEKAQGRWVVVAASAGSATATRAGLVELATNAEVAAGTDTTRAITPAGLKSHLGTAATRNVGAANGNLMEVGAFGLGAAIPPLIANLNDDLVASGIYRCNDSSTGPRPDGFSLYGMILVMRFSNSTDLSQIYINLSADGKIAFRARTPSEGWGPWREIYHSGNLQIPLGQWQTWQDVKSSRSIGTTYTNTTGRAIQLSICLRDNTDNSQISLYIDGILVSTQGGVGNVVVFSNYEHIIPAGSTYRVEYTSGASGVSIDKWWELR</sequence>